<proteinExistence type="predicted"/>
<keyword evidence="4" id="KW-1185">Reference proteome</keyword>
<dbReference type="VEuPathDB" id="VectorBase:ADAC000741"/>
<evidence type="ECO:0000256" key="1">
    <source>
        <dbReference type="SAM" id="MobiDB-lite"/>
    </source>
</evidence>
<name>W5JWA0_ANODA</name>
<dbReference type="AlphaFoldDB" id="W5JWA0"/>
<dbReference type="EMBL" id="ADMH02000185">
    <property type="protein sequence ID" value="ETN67445.1"/>
    <property type="molecule type" value="Genomic_DNA"/>
</dbReference>
<dbReference type="Proteomes" id="UP000000673">
    <property type="component" value="Unassembled WGS sequence"/>
</dbReference>
<organism evidence="2">
    <name type="scientific">Anopheles darlingi</name>
    <name type="common">Mosquito</name>
    <dbReference type="NCBI Taxonomy" id="43151"/>
    <lineage>
        <taxon>Eukaryota</taxon>
        <taxon>Metazoa</taxon>
        <taxon>Ecdysozoa</taxon>
        <taxon>Arthropoda</taxon>
        <taxon>Hexapoda</taxon>
        <taxon>Insecta</taxon>
        <taxon>Pterygota</taxon>
        <taxon>Neoptera</taxon>
        <taxon>Endopterygota</taxon>
        <taxon>Diptera</taxon>
        <taxon>Nematocera</taxon>
        <taxon>Culicoidea</taxon>
        <taxon>Culicidae</taxon>
        <taxon>Anophelinae</taxon>
        <taxon>Anopheles</taxon>
    </lineage>
</organism>
<dbReference type="HOGENOM" id="CLU_2135579_0_0_1"/>
<evidence type="ECO:0000313" key="4">
    <source>
        <dbReference type="Proteomes" id="UP000000673"/>
    </source>
</evidence>
<evidence type="ECO:0000313" key="3">
    <source>
        <dbReference type="EnsemblMetazoa" id="ADAC000741-PA"/>
    </source>
</evidence>
<feature type="region of interest" description="Disordered" evidence="1">
    <location>
        <begin position="43"/>
        <end position="70"/>
    </location>
</feature>
<gene>
    <name evidence="2" type="ORF">AND_000741</name>
</gene>
<protein>
    <submittedName>
        <fullName evidence="2 3">Uncharacterized protein</fullName>
    </submittedName>
</protein>
<reference evidence="2 4" key="1">
    <citation type="journal article" date="2010" name="BMC Genomics">
        <title>Combination of measures distinguishes pre-miRNAs from other stem-loops in the genome of the newly sequenced Anopheles darlingi.</title>
        <authorList>
            <person name="Mendes N.D."/>
            <person name="Freitas A.T."/>
            <person name="Vasconcelos A.T."/>
            <person name="Sagot M.F."/>
        </authorList>
    </citation>
    <scope>NUCLEOTIDE SEQUENCE</scope>
</reference>
<sequence length="113" mass="12383">MCTDQLRFTLRLQGKWIPDKPSQASTHLDGDNVRCNSARVIVESKGDAETPTTAPHYEESSNRTSNAQLRPARETSFLAVAAAAATAVMHSNALFSPRRIRENYAGRPSRIAA</sequence>
<reference evidence="3" key="4">
    <citation type="submission" date="2015-06" db="UniProtKB">
        <authorList>
            <consortium name="EnsemblMetazoa"/>
        </authorList>
    </citation>
    <scope>IDENTIFICATION</scope>
</reference>
<accession>W5JWA0</accession>
<reference evidence="2" key="2">
    <citation type="submission" date="2010-05" db="EMBL/GenBank/DDBJ databases">
        <authorList>
            <person name="Almeida L.G."/>
            <person name="Nicolas M.F."/>
            <person name="Souza R.C."/>
            <person name="Vasconcelos A.T.R."/>
        </authorList>
    </citation>
    <scope>NUCLEOTIDE SEQUENCE</scope>
</reference>
<dbReference type="EnsemblMetazoa" id="ADAC000741-RA">
    <property type="protein sequence ID" value="ADAC000741-PA"/>
    <property type="gene ID" value="ADAC000741"/>
</dbReference>
<evidence type="ECO:0000313" key="2">
    <source>
        <dbReference type="EMBL" id="ETN67445.1"/>
    </source>
</evidence>
<reference evidence="2" key="3">
    <citation type="journal article" date="2013" name="Nucleic Acids Res.">
        <title>The genome of Anopheles darlingi, the main neotropical malaria vector.</title>
        <authorList>
            <person name="Marinotti O."/>
            <person name="Cerqueira G.C."/>
            <person name="de Almeida L.G."/>
            <person name="Ferro M.I."/>
            <person name="Loreto E.L."/>
            <person name="Zaha A."/>
            <person name="Teixeira S.M."/>
            <person name="Wespiser A.R."/>
            <person name="Almeida E Silva A."/>
            <person name="Schlindwein A.D."/>
            <person name="Pacheco A.C."/>
            <person name="Silva A.L."/>
            <person name="Graveley B.R."/>
            <person name="Walenz B.P."/>
            <person name="Lima Bde A."/>
            <person name="Ribeiro C.A."/>
            <person name="Nunes-Silva C.G."/>
            <person name="de Carvalho C.R."/>
            <person name="Soares C.M."/>
            <person name="de Menezes C.B."/>
            <person name="Matiolli C."/>
            <person name="Caffrey D."/>
            <person name="Araujo D.A."/>
            <person name="de Oliveira D.M."/>
            <person name="Golenbock D."/>
            <person name="Grisard E.C."/>
            <person name="Fantinatti-Garboggini F."/>
            <person name="de Carvalho F.M."/>
            <person name="Barcellos F.G."/>
            <person name="Prosdocimi F."/>
            <person name="May G."/>
            <person name="Azevedo Junior G.M."/>
            <person name="Guimaraes G.M."/>
            <person name="Goldman G.H."/>
            <person name="Padilha I.Q."/>
            <person name="Batista Jda S."/>
            <person name="Ferro J.A."/>
            <person name="Ribeiro J.M."/>
            <person name="Fietto J.L."/>
            <person name="Dabbas K.M."/>
            <person name="Cerdeira L."/>
            <person name="Agnez-Lima L.F."/>
            <person name="Brocchi M."/>
            <person name="de Carvalho M.O."/>
            <person name="Teixeira Mde M."/>
            <person name="Diniz Maia Mde M."/>
            <person name="Goldman M.H."/>
            <person name="Cruz Schneider M.P."/>
            <person name="Felipe M.S."/>
            <person name="Hungria M."/>
            <person name="Nicolas M.F."/>
            <person name="Pereira M."/>
            <person name="Montes M.A."/>
            <person name="Cantao M.E."/>
            <person name="Vincentz M."/>
            <person name="Rafael M.S."/>
            <person name="Silverman N."/>
            <person name="Stoco P.H."/>
            <person name="Souza R.C."/>
            <person name="Vicentini R."/>
            <person name="Gazzinelli R.T."/>
            <person name="Neves Rde O."/>
            <person name="Silva R."/>
            <person name="Astolfi-Filho S."/>
            <person name="Maciel T.E."/>
            <person name="Urmenyi T.P."/>
            <person name="Tadei W.P."/>
            <person name="Camargo E.P."/>
            <person name="de Vasconcelos A.T."/>
        </authorList>
    </citation>
    <scope>NUCLEOTIDE SEQUENCE</scope>
</reference>